<feature type="compositionally biased region" description="Polar residues" evidence="1">
    <location>
        <begin position="1"/>
        <end position="10"/>
    </location>
</feature>
<proteinExistence type="predicted"/>
<dbReference type="Proteomes" id="UP000195514">
    <property type="component" value="Chromosome I"/>
</dbReference>
<dbReference type="AlphaFoldDB" id="A0A1Y6K1B8"/>
<dbReference type="KEGG" id="abat:CFX1CAM_0419"/>
<reference evidence="3" key="1">
    <citation type="submission" date="2017-05" db="EMBL/GenBank/DDBJ databases">
        <authorList>
            <person name="Kirkegaard R."/>
            <person name="Mcilroy J S."/>
        </authorList>
    </citation>
    <scope>NUCLEOTIDE SEQUENCE [LARGE SCALE GENOMIC DNA]</scope>
</reference>
<name>A0A1Y6K1B8_9CHLR</name>
<evidence type="ECO:0000256" key="1">
    <source>
        <dbReference type="SAM" id="MobiDB-lite"/>
    </source>
</evidence>
<accession>A0A1Y6K1B8</accession>
<feature type="region of interest" description="Disordered" evidence="1">
    <location>
        <begin position="1"/>
        <end position="29"/>
    </location>
</feature>
<gene>
    <name evidence="2" type="ORF">CFX1CAM_0419</name>
</gene>
<evidence type="ECO:0000313" key="3">
    <source>
        <dbReference type="Proteomes" id="UP000195514"/>
    </source>
</evidence>
<dbReference type="EMBL" id="LT859958">
    <property type="protein sequence ID" value="SMX53485.1"/>
    <property type="molecule type" value="Genomic_DNA"/>
</dbReference>
<protein>
    <submittedName>
        <fullName evidence="2">Uncharacterized protein</fullName>
    </submittedName>
</protein>
<evidence type="ECO:0000313" key="2">
    <source>
        <dbReference type="EMBL" id="SMX53485.1"/>
    </source>
</evidence>
<keyword evidence="3" id="KW-1185">Reference proteome</keyword>
<organism evidence="2 3">
    <name type="scientific">Candidatus Brevifilum fermentans</name>
    <dbReference type="NCBI Taxonomy" id="1986204"/>
    <lineage>
        <taxon>Bacteria</taxon>
        <taxon>Bacillati</taxon>
        <taxon>Chloroflexota</taxon>
        <taxon>Anaerolineae</taxon>
        <taxon>Anaerolineales</taxon>
        <taxon>Anaerolineaceae</taxon>
        <taxon>Candidatus Brevifilum</taxon>
    </lineage>
</organism>
<sequence>MQISIASQILQRGGGDSNPRLSYKPNNHLAGGPNQPLWHLPKLQLFILPSNFQAEGEGFEPTVGVNPHLFSRQAP</sequence>